<dbReference type="InterPro" id="IPR036866">
    <property type="entry name" value="RibonucZ/Hydroxyglut_hydro"/>
</dbReference>
<dbReference type="NCBIfam" id="TIGR00361">
    <property type="entry name" value="ComEC_Rec2"/>
    <property type="match status" value="1"/>
</dbReference>
<dbReference type="GO" id="GO:0005886">
    <property type="term" value="C:plasma membrane"/>
    <property type="evidence" value="ECO:0007669"/>
    <property type="project" value="UniProtKB-SubCell"/>
</dbReference>
<dbReference type="CDD" id="cd07731">
    <property type="entry name" value="ComA-like_MBL-fold"/>
    <property type="match status" value="1"/>
</dbReference>
<comment type="caution">
    <text evidence="8">The sequence shown here is derived from an EMBL/GenBank/DDBJ whole genome shotgun (WGS) entry which is preliminary data.</text>
</comment>
<feature type="transmembrane region" description="Helical" evidence="6">
    <location>
        <begin position="377"/>
        <end position="394"/>
    </location>
</feature>
<feature type="transmembrane region" description="Helical" evidence="6">
    <location>
        <begin position="337"/>
        <end position="356"/>
    </location>
</feature>
<evidence type="ECO:0000256" key="1">
    <source>
        <dbReference type="ARBA" id="ARBA00004651"/>
    </source>
</evidence>
<feature type="transmembrane region" description="Helical" evidence="6">
    <location>
        <begin position="267"/>
        <end position="288"/>
    </location>
</feature>
<feature type="transmembrane region" description="Helical" evidence="6">
    <location>
        <begin position="29"/>
        <end position="58"/>
    </location>
</feature>
<keyword evidence="5 6" id="KW-0472">Membrane</keyword>
<feature type="transmembrane region" description="Helical" evidence="6">
    <location>
        <begin position="300"/>
        <end position="331"/>
    </location>
</feature>
<evidence type="ECO:0000256" key="3">
    <source>
        <dbReference type="ARBA" id="ARBA00022692"/>
    </source>
</evidence>
<keyword evidence="4 6" id="KW-1133">Transmembrane helix</keyword>
<feature type="transmembrane region" description="Helical" evidence="6">
    <location>
        <begin position="232"/>
        <end position="255"/>
    </location>
</feature>
<dbReference type="NCBIfam" id="TIGR00360">
    <property type="entry name" value="ComEC_N-term"/>
    <property type="match status" value="1"/>
</dbReference>
<proteinExistence type="predicted"/>
<dbReference type="InterPro" id="IPR052159">
    <property type="entry name" value="Competence_DNA_uptake"/>
</dbReference>
<comment type="subcellular location">
    <subcellularLocation>
        <location evidence="1">Cell membrane</location>
        <topology evidence="1">Multi-pass membrane protein</topology>
    </subcellularLocation>
</comment>
<dbReference type="PANTHER" id="PTHR30619:SF1">
    <property type="entry name" value="RECOMBINATION PROTEIN 2"/>
    <property type="match status" value="1"/>
</dbReference>
<name>A0A0A6PGG1_9GAMM</name>
<dbReference type="InterPro" id="IPR004477">
    <property type="entry name" value="ComEC_N"/>
</dbReference>
<dbReference type="EMBL" id="JSZA02000009">
    <property type="protein sequence ID" value="KHD09835.1"/>
    <property type="molecule type" value="Genomic_DNA"/>
</dbReference>
<dbReference type="SUPFAM" id="SSF56281">
    <property type="entry name" value="Metallo-hydrolase/oxidoreductase"/>
    <property type="match status" value="1"/>
</dbReference>
<keyword evidence="9" id="KW-1185">Reference proteome</keyword>
<dbReference type="InterPro" id="IPR035681">
    <property type="entry name" value="ComA-like_MBL"/>
</dbReference>
<organism evidence="8 9">
    <name type="scientific">Candidatus Thiomargarita nelsonii</name>
    <dbReference type="NCBI Taxonomy" id="1003181"/>
    <lineage>
        <taxon>Bacteria</taxon>
        <taxon>Pseudomonadati</taxon>
        <taxon>Pseudomonadota</taxon>
        <taxon>Gammaproteobacteria</taxon>
        <taxon>Thiotrichales</taxon>
        <taxon>Thiotrichaceae</taxon>
        <taxon>Thiomargarita</taxon>
    </lineage>
</organism>
<dbReference type="AlphaFoldDB" id="A0A0A6PGG1"/>
<dbReference type="InterPro" id="IPR004797">
    <property type="entry name" value="Competence_ComEC/Rec2"/>
</dbReference>
<dbReference type="Proteomes" id="UP000030428">
    <property type="component" value="Unassembled WGS sequence"/>
</dbReference>
<feature type="transmembrane region" description="Helical" evidence="6">
    <location>
        <begin position="490"/>
        <end position="506"/>
    </location>
</feature>
<feature type="transmembrane region" description="Helical" evidence="6">
    <location>
        <begin position="400"/>
        <end position="427"/>
    </location>
</feature>
<evidence type="ECO:0000259" key="7">
    <source>
        <dbReference type="SMART" id="SM00849"/>
    </source>
</evidence>
<evidence type="ECO:0000256" key="4">
    <source>
        <dbReference type="ARBA" id="ARBA00022989"/>
    </source>
</evidence>
<dbReference type="InterPro" id="IPR025405">
    <property type="entry name" value="DUF4131"/>
</dbReference>
<reference evidence="8 9" key="1">
    <citation type="journal article" date="2016" name="Front. Microbiol.">
        <title>Single-Cell (Meta-)Genomics of a Dimorphic Candidatus Thiomargarita nelsonii Reveals Genomic Plasticity.</title>
        <authorList>
            <person name="Flood B.E."/>
            <person name="Fliss P."/>
            <person name="Jones D.S."/>
            <person name="Dick G.J."/>
            <person name="Jain S."/>
            <person name="Kaster A.K."/>
            <person name="Winkel M."/>
            <person name="Mussmann M."/>
            <person name="Bailey J."/>
        </authorList>
    </citation>
    <scope>NUCLEOTIDE SEQUENCE [LARGE SCALE GENOMIC DNA]</scope>
    <source>
        <strain evidence="8">Hydrate Ridge</strain>
    </source>
</reference>
<sequence>MRLAALAFLLGILICQTLKFLPDTRWTVLIFPLIILVWVLPRFRLLFFLLLGFLWAVWRADIILAQKLPKDIEGQSITITGTIIGLPRQVQYQDNSCGWRFNFAPLPSEKLPNPGHLRLFWLSEQSLRPGQQWQLTVRLKRAHGMLNHGLFDYSKWLFHNGIITTGTVQDNASLLSQPLEFNIDNWRYRLAKAIQHSLGELPSTGILIALAVGERQWVSQEQRTVLERTGTAHLIAISGLHIGLIALFAMAFFWVIRRGLRLNKIMYWLPAPQFAALLSLLAAFYYALMAGFSLPTQRAFIMVTVAVSGIIFARRMAVSHLLALALLFVLLWNPLSVLSAGFWLTFGAVAAILYASQRKTGLSPLNKWGVGTFRMQWAVTLGLFPIVLAIFGYIPLTSFLANIVAIAWVSFVIAPLTLLGTALILVLPTLGSTLLQFAASVFDALWVFIDWLARFEWGVWQQHTPPLWTVFTAMVGVAILLLPRGFPARWLGILWILPIFFIPPAHPQRGEVWFTLLDVGQGLAAVIRTENYVLVYDTGPKFCSGFNTGKAVVVPFLRGIQQLDKLLISHGDNDHIGGAQSVLENLVVDEVLSCQSGQYWRWDGVDFQILHPPANYVTKKRNDRSCVLKVTSAGGTLLLTGDIEKTSEYYLVGHHRSDLAADILVVPHHGSQTSSTESFIDAVNPSIALFSTGYLNRFGHPKKEIVQRYRRRNISVWDTVSAGAISFRLSAAGISVPSLAREEMRRYWHD</sequence>
<dbReference type="InterPro" id="IPR001279">
    <property type="entry name" value="Metallo-B-lactamas"/>
</dbReference>
<dbReference type="Pfam" id="PF03772">
    <property type="entry name" value="Competence"/>
    <property type="match status" value="1"/>
</dbReference>
<keyword evidence="2" id="KW-1003">Cell membrane</keyword>
<keyword evidence="3 6" id="KW-0812">Transmembrane</keyword>
<evidence type="ECO:0000256" key="6">
    <source>
        <dbReference type="SAM" id="Phobius"/>
    </source>
</evidence>
<dbReference type="GO" id="GO:0030420">
    <property type="term" value="P:establishment of competence for transformation"/>
    <property type="evidence" value="ECO:0007669"/>
    <property type="project" value="InterPro"/>
</dbReference>
<gene>
    <name evidence="8" type="ORF">PN36_03300</name>
</gene>
<feature type="transmembrane region" description="Helical" evidence="6">
    <location>
        <begin position="434"/>
        <end position="453"/>
    </location>
</feature>
<dbReference type="Pfam" id="PF00753">
    <property type="entry name" value="Lactamase_B"/>
    <property type="match status" value="1"/>
</dbReference>
<accession>A0A0A6PGG1</accession>
<evidence type="ECO:0000313" key="9">
    <source>
        <dbReference type="Proteomes" id="UP000030428"/>
    </source>
</evidence>
<feature type="transmembrane region" description="Helical" evidence="6">
    <location>
        <begin position="465"/>
        <end position="483"/>
    </location>
</feature>
<dbReference type="SMART" id="SM00849">
    <property type="entry name" value="Lactamase_B"/>
    <property type="match status" value="1"/>
</dbReference>
<evidence type="ECO:0000313" key="8">
    <source>
        <dbReference type="EMBL" id="KHD09835.1"/>
    </source>
</evidence>
<dbReference type="Gene3D" id="3.60.15.10">
    <property type="entry name" value="Ribonuclease Z/Hydroxyacylglutathione hydrolase-like"/>
    <property type="match status" value="2"/>
</dbReference>
<evidence type="ECO:0000256" key="2">
    <source>
        <dbReference type="ARBA" id="ARBA00022475"/>
    </source>
</evidence>
<dbReference type="PANTHER" id="PTHR30619">
    <property type="entry name" value="DNA INTERNALIZATION/COMPETENCE PROTEIN COMEC/REC2"/>
    <property type="match status" value="1"/>
</dbReference>
<protein>
    <recommendedName>
        <fullName evidence="7">Metallo-beta-lactamase domain-containing protein</fullName>
    </recommendedName>
</protein>
<dbReference type="Pfam" id="PF13567">
    <property type="entry name" value="DUF4131"/>
    <property type="match status" value="1"/>
</dbReference>
<evidence type="ECO:0000256" key="5">
    <source>
        <dbReference type="ARBA" id="ARBA00023136"/>
    </source>
</evidence>
<feature type="domain" description="Metallo-beta-lactamase" evidence="7">
    <location>
        <begin position="521"/>
        <end position="694"/>
    </location>
</feature>